<dbReference type="CDD" id="cd02135">
    <property type="entry name" value="YdjA-like"/>
    <property type="match status" value="1"/>
</dbReference>
<dbReference type="EC" id="1.-.-.-" evidence="8"/>
<accession>A0ABY9JR15</accession>
<gene>
    <name evidence="10" type="ORF">LC087_13035</name>
</gene>
<evidence type="ECO:0000256" key="4">
    <source>
        <dbReference type="ARBA" id="ARBA00022643"/>
    </source>
</evidence>
<feature type="domain" description="Nitroreductase" evidence="9">
    <location>
        <begin position="8"/>
        <end position="170"/>
    </location>
</feature>
<dbReference type="RefSeq" id="WP_226541260.1">
    <property type="nucleotide sequence ID" value="NZ_CP129013.1"/>
</dbReference>
<keyword evidence="5 8" id="KW-0521">NADP</keyword>
<keyword evidence="6 8" id="KW-0560">Oxidoreductase</keyword>
<comment type="similarity">
    <text evidence="2 8">Belongs to the nitroreductase family.</text>
</comment>
<evidence type="ECO:0000313" key="10">
    <source>
        <dbReference type="EMBL" id="WLR41772.1"/>
    </source>
</evidence>
<sequence length="192" mass="22393">MTQLANIIKERRTVRDFTSQPIDMDSLINLLDQAAWAPNHGHREPWQFKLFVEGAKQTLLNEIVKSYQRIGITKEYTEEQLIKYKKVMDDFFLNTPAHLLIYMKKQDTQKVWEEDFLATAAFIQNFQLLAWEQGLGMVWKTNPYIYDPEFCDSIGLAEDEKIVGVLHIGYPKKVPKAKERTPIREKMEVVGG</sequence>
<name>A0ABY9JR15_9BACI</name>
<dbReference type="PANTHER" id="PTHR43821:SF1">
    <property type="entry name" value="NAD(P)H NITROREDUCTASE YDJA-RELATED"/>
    <property type="match status" value="1"/>
</dbReference>
<dbReference type="InterPro" id="IPR029479">
    <property type="entry name" value="Nitroreductase"/>
</dbReference>
<dbReference type="PANTHER" id="PTHR43821">
    <property type="entry name" value="NAD(P)H NITROREDUCTASE YDJA-RELATED"/>
    <property type="match status" value="1"/>
</dbReference>
<dbReference type="PIRSF" id="PIRSF000232">
    <property type="entry name" value="YdjA"/>
    <property type="match status" value="1"/>
</dbReference>
<dbReference type="SUPFAM" id="SSF55469">
    <property type="entry name" value="FMN-dependent nitroreductase-like"/>
    <property type="match status" value="1"/>
</dbReference>
<keyword evidence="7 8" id="KW-0520">NAD</keyword>
<dbReference type="InterPro" id="IPR000415">
    <property type="entry name" value="Nitroreductase-like"/>
</dbReference>
<dbReference type="EMBL" id="CP129013">
    <property type="protein sequence ID" value="WLR41772.1"/>
    <property type="molecule type" value="Genomic_DNA"/>
</dbReference>
<evidence type="ECO:0000256" key="8">
    <source>
        <dbReference type="PIRNR" id="PIRNR000232"/>
    </source>
</evidence>
<dbReference type="Pfam" id="PF00881">
    <property type="entry name" value="Nitroreductase"/>
    <property type="match status" value="1"/>
</dbReference>
<dbReference type="Gene3D" id="3.40.109.10">
    <property type="entry name" value="NADH Oxidase"/>
    <property type="match status" value="1"/>
</dbReference>
<proteinExistence type="inferred from homology"/>
<evidence type="ECO:0000256" key="6">
    <source>
        <dbReference type="ARBA" id="ARBA00023002"/>
    </source>
</evidence>
<dbReference type="Proteomes" id="UP001197974">
    <property type="component" value="Chromosome"/>
</dbReference>
<protein>
    <recommendedName>
        <fullName evidence="8">Putative NAD(P)H nitroreductase</fullName>
        <ecNumber evidence="8">1.-.-.-</ecNumber>
    </recommendedName>
</protein>
<evidence type="ECO:0000256" key="1">
    <source>
        <dbReference type="ARBA" id="ARBA00001917"/>
    </source>
</evidence>
<organism evidence="10 11">
    <name type="scientific">Bacillus carboniphilus</name>
    <dbReference type="NCBI Taxonomy" id="86663"/>
    <lineage>
        <taxon>Bacteria</taxon>
        <taxon>Bacillati</taxon>
        <taxon>Bacillota</taxon>
        <taxon>Bacilli</taxon>
        <taxon>Bacillales</taxon>
        <taxon>Bacillaceae</taxon>
        <taxon>Bacillus</taxon>
    </lineage>
</organism>
<evidence type="ECO:0000256" key="7">
    <source>
        <dbReference type="ARBA" id="ARBA00023027"/>
    </source>
</evidence>
<evidence type="ECO:0000256" key="3">
    <source>
        <dbReference type="ARBA" id="ARBA00022630"/>
    </source>
</evidence>
<dbReference type="InterPro" id="IPR026021">
    <property type="entry name" value="YdjA-like"/>
</dbReference>
<keyword evidence="4 8" id="KW-0288">FMN</keyword>
<evidence type="ECO:0000259" key="9">
    <source>
        <dbReference type="Pfam" id="PF00881"/>
    </source>
</evidence>
<keyword evidence="3 8" id="KW-0285">Flavoprotein</keyword>
<evidence type="ECO:0000256" key="5">
    <source>
        <dbReference type="ARBA" id="ARBA00022857"/>
    </source>
</evidence>
<reference evidence="10 11" key="1">
    <citation type="submission" date="2023-06" db="EMBL/GenBank/DDBJ databases">
        <title>Five Gram-positive bacteria isolated from mangrove sediments in Shenzhen, Guangdong, China.</title>
        <authorList>
            <person name="Yu S."/>
            <person name="Zheng W."/>
            <person name="Huang Y."/>
        </authorList>
    </citation>
    <scope>NUCLEOTIDE SEQUENCE [LARGE SCALE GENOMIC DNA]</scope>
    <source>
        <strain evidence="10 11">SaN35-3</strain>
    </source>
</reference>
<comment type="cofactor">
    <cofactor evidence="1 8">
        <name>FMN</name>
        <dbReference type="ChEBI" id="CHEBI:58210"/>
    </cofactor>
</comment>
<dbReference type="InterPro" id="IPR052530">
    <property type="entry name" value="NAD(P)H_nitroreductase"/>
</dbReference>
<keyword evidence="11" id="KW-1185">Reference proteome</keyword>
<evidence type="ECO:0000313" key="11">
    <source>
        <dbReference type="Proteomes" id="UP001197974"/>
    </source>
</evidence>
<evidence type="ECO:0000256" key="2">
    <source>
        <dbReference type="ARBA" id="ARBA00007118"/>
    </source>
</evidence>